<evidence type="ECO:0000313" key="2">
    <source>
        <dbReference type="Proteomes" id="UP000024635"/>
    </source>
</evidence>
<dbReference type="EMBL" id="JARK01000503">
    <property type="protein sequence ID" value="EYC36372.1"/>
    <property type="molecule type" value="Genomic_DNA"/>
</dbReference>
<keyword evidence="2" id="KW-1185">Reference proteome</keyword>
<proteinExistence type="predicted"/>
<evidence type="ECO:0000313" key="1">
    <source>
        <dbReference type="EMBL" id="EYC36372.1"/>
    </source>
</evidence>
<gene>
    <name evidence="1" type="primary">Acey_s0903.g2965</name>
    <name evidence="1" type="ORF">Y032_0903g2965</name>
</gene>
<dbReference type="OrthoDB" id="5872069at2759"/>
<accession>A0A016WAR4</accession>
<dbReference type="AlphaFoldDB" id="A0A016WAR4"/>
<dbReference type="Proteomes" id="UP000024635">
    <property type="component" value="Unassembled WGS sequence"/>
</dbReference>
<name>A0A016WAR4_9BILA</name>
<evidence type="ECO:0008006" key="3">
    <source>
        <dbReference type="Google" id="ProtNLM"/>
    </source>
</evidence>
<dbReference type="STRING" id="53326.A0A016WAR4"/>
<protein>
    <recommendedName>
        <fullName evidence="3">ESX-1 secretion-associated protein</fullName>
    </recommendedName>
</protein>
<organism evidence="1 2">
    <name type="scientific">Ancylostoma ceylanicum</name>
    <dbReference type="NCBI Taxonomy" id="53326"/>
    <lineage>
        <taxon>Eukaryota</taxon>
        <taxon>Metazoa</taxon>
        <taxon>Ecdysozoa</taxon>
        <taxon>Nematoda</taxon>
        <taxon>Chromadorea</taxon>
        <taxon>Rhabditida</taxon>
        <taxon>Rhabditina</taxon>
        <taxon>Rhabditomorpha</taxon>
        <taxon>Strongyloidea</taxon>
        <taxon>Ancylostomatidae</taxon>
        <taxon>Ancylostomatinae</taxon>
        <taxon>Ancylostoma</taxon>
    </lineage>
</organism>
<sequence length="107" mass="11107">MPDQVTAPLVGALADLDDASIVYGKDAKELRDAATEALVNVWRDARQSTSQLAQQFNQGSSTLLSGLNESCAAVSSRIEALPVVASCSPDGQIPKIQSFSGSGENVA</sequence>
<comment type="caution">
    <text evidence="1">The sequence shown here is derived from an EMBL/GenBank/DDBJ whole genome shotgun (WGS) entry which is preliminary data.</text>
</comment>
<reference evidence="2" key="1">
    <citation type="journal article" date="2015" name="Nat. Genet.">
        <title>The genome and transcriptome of the zoonotic hookworm Ancylostoma ceylanicum identify infection-specific gene families.</title>
        <authorList>
            <person name="Schwarz E.M."/>
            <person name="Hu Y."/>
            <person name="Antoshechkin I."/>
            <person name="Miller M.M."/>
            <person name="Sternberg P.W."/>
            <person name="Aroian R.V."/>
        </authorList>
    </citation>
    <scope>NUCLEOTIDE SEQUENCE</scope>
    <source>
        <strain evidence="2">HY135</strain>
    </source>
</reference>